<feature type="transmembrane region" description="Helical" evidence="6">
    <location>
        <begin position="36"/>
        <end position="56"/>
    </location>
</feature>
<evidence type="ECO:0000313" key="9">
    <source>
        <dbReference type="Proteomes" id="UP000535491"/>
    </source>
</evidence>
<gene>
    <name evidence="8" type="primary">essC</name>
    <name evidence="8" type="ORF">H1191_18960</name>
</gene>
<evidence type="ECO:0000256" key="3">
    <source>
        <dbReference type="ARBA" id="ARBA00022840"/>
    </source>
</evidence>
<feature type="transmembrane region" description="Helical" evidence="6">
    <location>
        <begin position="68"/>
        <end position="91"/>
    </location>
</feature>
<dbReference type="GO" id="GO:0016020">
    <property type="term" value="C:membrane"/>
    <property type="evidence" value="ECO:0007669"/>
    <property type="project" value="UniProtKB-SubCell"/>
</dbReference>
<protein>
    <submittedName>
        <fullName evidence="8">Type VII secretion protein EssC</fullName>
    </submittedName>
</protein>
<feature type="binding site" evidence="4">
    <location>
        <begin position="1119"/>
        <end position="1126"/>
    </location>
    <ligand>
        <name>ATP</name>
        <dbReference type="ChEBI" id="CHEBI:30616"/>
    </ligand>
</feature>
<name>A0A7W1WUR3_9BACL</name>
<keyword evidence="3 4" id="KW-0067">ATP-binding</keyword>
<feature type="coiled-coil region" evidence="5">
    <location>
        <begin position="94"/>
        <end position="132"/>
    </location>
</feature>
<dbReference type="RefSeq" id="WP_181754694.1">
    <property type="nucleotide sequence ID" value="NZ_JACEIQ010000031.1"/>
</dbReference>
<keyword evidence="2 4" id="KW-0547">Nucleotide-binding</keyword>
<keyword evidence="1" id="KW-0677">Repeat</keyword>
<evidence type="ECO:0000256" key="6">
    <source>
        <dbReference type="SAM" id="Phobius"/>
    </source>
</evidence>
<dbReference type="Proteomes" id="UP000535491">
    <property type="component" value="Unassembled WGS sequence"/>
</dbReference>
<evidence type="ECO:0000256" key="5">
    <source>
        <dbReference type="SAM" id="Coils"/>
    </source>
</evidence>
<comment type="caution">
    <text evidence="8">The sequence shown here is derived from an EMBL/GenBank/DDBJ whole genome shotgun (WGS) entry which is preliminary data.</text>
</comment>
<accession>A0A7W1WUR3</accession>
<dbReference type="CDD" id="cd01127">
    <property type="entry name" value="TrwB_TraG_TraD_VirD4"/>
    <property type="match status" value="1"/>
</dbReference>
<dbReference type="SMART" id="SM00382">
    <property type="entry name" value="AAA"/>
    <property type="match status" value="2"/>
</dbReference>
<dbReference type="Pfam" id="PF01580">
    <property type="entry name" value="FtsK_SpoIIIE"/>
    <property type="match status" value="3"/>
</dbReference>
<keyword evidence="6" id="KW-1133">Transmembrane helix</keyword>
<dbReference type="PANTHER" id="PTHR22683">
    <property type="entry name" value="SPORULATION PROTEIN RELATED"/>
    <property type="match status" value="1"/>
</dbReference>
<keyword evidence="9" id="KW-1185">Reference proteome</keyword>
<evidence type="ECO:0000256" key="4">
    <source>
        <dbReference type="PROSITE-ProRule" id="PRU00289"/>
    </source>
</evidence>
<feature type="domain" description="FtsK" evidence="7">
    <location>
        <begin position="815"/>
        <end position="997"/>
    </location>
</feature>
<dbReference type="InterPro" id="IPR027417">
    <property type="entry name" value="P-loop_NTPase"/>
</dbReference>
<keyword evidence="6" id="KW-0812">Transmembrane</keyword>
<evidence type="ECO:0000256" key="2">
    <source>
        <dbReference type="ARBA" id="ARBA00022741"/>
    </source>
</evidence>
<dbReference type="InterPro" id="IPR023839">
    <property type="entry name" value="Firmicutes_EssC_C"/>
</dbReference>
<dbReference type="PROSITE" id="PS50901">
    <property type="entry name" value="FTSK"/>
    <property type="match status" value="3"/>
</dbReference>
<dbReference type="SUPFAM" id="SSF52540">
    <property type="entry name" value="P-loop containing nucleoside triphosphate hydrolases"/>
    <property type="match status" value="2"/>
</dbReference>
<feature type="binding site" evidence="4">
    <location>
        <begin position="488"/>
        <end position="495"/>
    </location>
    <ligand>
        <name>ATP</name>
        <dbReference type="ChEBI" id="CHEBI:30616"/>
    </ligand>
</feature>
<evidence type="ECO:0000313" key="8">
    <source>
        <dbReference type="EMBL" id="MBA4496348.1"/>
    </source>
</evidence>
<dbReference type="NCBIfam" id="TIGR03928">
    <property type="entry name" value="T7_EssCb_Firm"/>
    <property type="match status" value="1"/>
</dbReference>
<dbReference type="Gene3D" id="3.40.50.300">
    <property type="entry name" value="P-loop containing nucleotide triphosphate hydrolases"/>
    <property type="match status" value="4"/>
</dbReference>
<feature type="binding site" evidence="4">
    <location>
        <begin position="831"/>
        <end position="838"/>
    </location>
    <ligand>
        <name>ATP</name>
        <dbReference type="ChEBI" id="CHEBI:30616"/>
    </ligand>
</feature>
<feature type="domain" description="FtsK" evidence="7">
    <location>
        <begin position="464"/>
        <end position="661"/>
    </location>
</feature>
<sequence length="1353" mass="153604">MKILFQRSPRLKQDLPRAVVEIHQPPQTPSPPNFSFVYLIVPIVMTAGTIGFYVYMNSSGNTSSNPNFFAYQMLFSLMMTLSYIIPFFVYLSQKRNYKKQLKEREEKYKASLQKHRAELQKLLKTLATLLREWNPIPRQCMARIQERESSLWERSPHDPDFLAVRLGNGELPSSVKVVAPKQEAYESDPLIEEAQQLAREFERVPDVPVLIPLNKAHVVGVVGDRASILTSMRNLVIQLVTHHSPDEVKIVSFYSQEEAEQWDWIRWLPHVWDDQRKMRFLATHPGEARELIDYLYEILKRRYNKPQEAKSGPDLPYWVIIVSDPSLIESELNLLLKESAKVGVRTLFLADSREALPMQCHAVLEVHENEGTLKETNYLHKEGEEKWEYSFRPDYVSIDMADKSARALAPVHLKANKAREIPQVLTLFDLLEAQRLEDLDVRRLWDQNRFPNTLPVAVGVSSTGKKMEINIHDKIQRKGHGPHGLIAGTTGSGKSEVIQSLIACLALNYHPHDINFLLIDYKGGGMSNTFEHLPHLVGSITNLDGNLIERAKVSLKAELMRREKIFKEAGNIQHIDEYYKSPLRKENPLPHLVIIIDEFAELKKEQPEFMNELISIAAKGRTLGVHLILATQKPSGVVDDKIWSNSRFRICLRVQEEADSKEMIKIPDAAWITTPGRGYFQVGSNELLELVQFAWSGAPYRPDASQSQEAVVVKEVTLTGQRITRSGQVLSPKNTGEDHSKKQLLVLVDYLAQQAETLGIQQLGGPWLPPLPKQVFLEELVHPDERSWDGQTWRSTNTWLEPVIGLVDDPANQNQERLSIPLVEGHLPVYGMPGTGKTTFAQTLLMSLALNHSPEEVHMYVLDFGHMFRDFADLPHMGSIIRDDEADRVKRLFRFLLQEMMRRRDQISQSGAKTFSAYRKSLSEPIPAIVVVIDGYLTFRNTFEEEHKDLEQLLRVGGSFGIHFVITTNQITDMFDRVRNNFSLGVSFELADPGDYYFAVGRVKAPLVNLPEGRGLVKGNVPPLEFQTALPSTGIDEIERTRTLRQLIQTLSDSWRGKRPKVIETLPETIELEKLLSRHAKDPYQANISSLRVPVALSMEDLTPYYVNLKDGPYFVVGSSIEGGKTSFLQTWILSLAYFNSPAQIEIYAVDFRPSVRGLSAITGIPHMKGYASDETELAELLQKVESVLNNRTKSKVPPGMEEMAENGENEPAVFLVIDDADYFSKRLNNYDLQNSLNNIVSQGRNKNFYMAISGTPSNFPYSSNDWLSEVKGMETGFLFASLDPSDLSFFKIPTSEARSYSTAPIPKTLRPGEGYFAKRRYDKIKGALPFSQNLSPAQWVRLLNERGSTLKS</sequence>
<feature type="domain" description="FtsK" evidence="7">
    <location>
        <begin position="1102"/>
        <end position="1287"/>
    </location>
</feature>
<dbReference type="GO" id="GO:0005524">
    <property type="term" value="F:ATP binding"/>
    <property type="evidence" value="ECO:0007669"/>
    <property type="project" value="UniProtKB-UniRule"/>
</dbReference>
<evidence type="ECO:0000256" key="1">
    <source>
        <dbReference type="ARBA" id="ARBA00022737"/>
    </source>
</evidence>
<dbReference type="PANTHER" id="PTHR22683:SF1">
    <property type="entry name" value="TYPE VII SECRETION SYSTEM PROTEIN ESSC"/>
    <property type="match status" value="1"/>
</dbReference>
<proteinExistence type="predicted"/>
<keyword evidence="6" id="KW-0472">Membrane</keyword>
<dbReference type="InterPro" id="IPR002543">
    <property type="entry name" value="FtsK_dom"/>
</dbReference>
<evidence type="ECO:0000259" key="7">
    <source>
        <dbReference type="PROSITE" id="PS50901"/>
    </source>
</evidence>
<dbReference type="EMBL" id="JACEIQ010000031">
    <property type="protein sequence ID" value="MBA4496348.1"/>
    <property type="molecule type" value="Genomic_DNA"/>
</dbReference>
<organism evidence="8 9">
    <name type="scientific">Paenactinomyces guangxiensis</name>
    <dbReference type="NCBI Taxonomy" id="1490290"/>
    <lineage>
        <taxon>Bacteria</taxon>
        <taxon>Bacillati</taxon>
        <taxon>Bacillota</taxon>
        <taxon>Bacilli</taxon>
        <taxon>Bacillales</taxon>
        <taxon>Thermoactinomycetaceae</taxon>
        <taxon>Paenactinomyces</taxon>
    </lineage>
</organism>
<dbReference type="InterPro" id="IPR003593">
    <property type="entry name" value="AAA+_ATPase"/>
</dbReference>
<dbReference type="InterPro" id="IPR050206">
    <property type="entry name" value="FtsK/SpoIIIE/SftA"/>
</dbReference>
<reference evidence="8 9" key="1">
    <citation type="submission" date="2020-07" db="EMBL/GenBank/DDBJ databases">
        <authorList>
            <person name="Feng H."/>
        </authorList>
    </citation>
    <scope>NUCLEOTIDE SEQUENCE [LARGE SCALE GENOMIC DNA]</scope>
    <source>
        <strain evidence="9">s-10</strain>
    </source>
</reference>
<keyword evidence="5" id="KW-0175">Coiled coil</keyword>
<dbReference type="GO" id="GO:0003677">
    <property type="term" value="F:DNA binding"/>
    <property type="evidence" value="ECO:0007669"/>
    <property type="project" value="InterPro"/>
</dbReference>